<dbReference type="GO" id="GO:0003677">
    <property type="term" value="F:DNA binding"/>
    <property type="evidence" value="ECO:0007669"/>
    <property type="project" value="UniProtKB-KW"/>
</dbReference>
<proteinExistence type="predicted"/>
<dbReference type="AlphaFoldDB" id="A0AA37S442"/>
<accession>A0AA37S442</accession>
<organism evidence="1 2">
    <name type="scientific">Pseudoalteromonas tetraodonis GFC</name>
    <dbReference type="NCBI Taxonomy" id="1315271"/>
    <lineage>
        <taxon>Bacteria</taxon>
        <taxon>Pseudomonadati</taxon>
        <taxon>Pseudomonadota</taxon>
        <taxon>Gammaproteobacteria</taxon>
        <taxon>Alteromonadales</taxon>
        <taxon>Pseudoalteromonadaceae</taxon>
        <taxon>Pseudoalteromonas</taxon>
    </lineage>
</organism>
<dbReference type="InterPro" id="IPR052931">
    <property type="entry name" value="Prophage_regulatory_activator"/>
</dbReference>
<evidence type="ECO:0000313" key="1">
    <source>
        <dbReference type="EMBL" id="GLQ03922.1"/>
    </source>
</evidence>
<dbReference type="PANTHER" id="PTHR36154">
    <property type="entry name" value="DNA-BINDING TRANSCRIPTIONAL ACTIVATOR ALPA"/>
    <property type="match status" value="1"/>
</dbReference>
<dbReference type="PANTHER" id="PTHR36154:SF1">
    <property type="entry name" value="DNA-BINDING TRANSCRIPTIONAL ACTIVATOR ALPA"/>
    <property type="match status" value="1"/>
</dbReference>
<dbReference type="Pfam" id="PF05930">
    <property type="entry name" value="Phage_AlpA"/>
    <property type="match status" value="1"/>
</dbReference>
<dbReference type="EMBL" id="BSNE01000019">
    <property type="protein sequence ID" value="GLQ03922.1"/>
    <property type="molecule type" value="Genomic_DNA"/>
</dbReference>
<dbReference type="InterPro" id="IPR010260">
    <property type="entry name" value="AlpA"/>
</dbReference>
<dbReference type="Proteomes" id="UP001161408">
    <property type="component" value="Unassembled WGS sequence"/>
</dbReference>
<protein>
    <submittedName>
        <fullName evidence="1">DNA-binding protein</fullName>
    </submittedName>
</protein>
<comment type="caution">
    <text evidence="1">The sequence shown here is derived from an EMBL/GenBank/DDBJ whole genome shotgun (WGS) entry which is preliminary data.</text>
</comment>
<reference evidence="1" key="2">
    <citation type="submission" date="2023-01" db="EMBL/GenBank/DDBJ databases">
        <title>Draft genome sequence of Pseudoalteromonas tetraodonis strain NBRC 103034.</title>
        <authorList>
            <person name="Sun Q."/>
            <person name="Mori K."/>
        </authorList>
    </citation>
    <scope>NUCLEOTIDE SEQUENCE</scope>
    <source>
        <strain evidence="1">NBRC 103034</strain>
    </source>
</reference>
<keyword evidence="1" id="KW-0238">DNA-binding</keyword>
<dbReference type="Gene3D" id="1.10.238.160">
    <property type="match status" value="1"/>
</dbReference>
<evidence type="ECO:0000313" key="2">
    <source>
        <dbReference type="Proteomes" id="UP001161408"/>
    </source>
</evidence>
<dbReference type="RefSeq" id="WP_024598678.1">
    <property type="nucleotide sequence ID" value="NZ_BJXY01000057.1"/>
</dbReference>
<sequence>MEIMQYQNERFLRLNEVTSITSLCKSSIYNLIKAGNFPSNITVMGKRKAWVESEVQNWLLARINESRQC</sequence>
<name>A0AA37S442_9GAMM</name>
<reference evidence="1" key="1">
    <citation type="journal article" date="2014" name="Int. J. Syst. Evol. Microbiol.">
        <title>Complete genome sequence of Corynebacterium casei LMG S-19264T (=DSM 44701T), isolated from a smear-ripened cheese.</title>
        <authorList>
            <consortium name="US DOE Joint Genome Institute (JGI-PGF)"/>
            <person name="Walter F."/>
            <person name="Albersmeier A."/>
            <person name="Kalinowski J."/>
            <person name="Ruckert C."/>
        </authorList>
    </citation>
    <scope>NUCLEOTIDE SEQUENCE</scope>
    <source>
        <strain evidence="1">NBRC 103034</strain>
    </source>
</reference>
<gene>
    <name evidence="1" type="ORF">GCM10007914_28030</name>
</gene>
<keyword evidence="2" id="KW-1185">Reference proteome</keyword>